<dbReference type="AlphaFoldDB" id="A6NP88"/>
<dbReference type="EMBL" id="AAXG02000001">
    <property type="protein sequence ID" value="EDN01987.1"/>
    <property type="molecule type" value="Genomic_DNA"/>
</dbReference>
<organism evidence="1 2">
    <name type="scientific">Pseudoflavonifractor capillosus ATCC 29799</name>
    <dbReference type="NCBI Taxonomy" id="411467"/>
    <lineage>
        <taxon>Bacteria</taxon>
        <taxon>Bacillati</taxon>
        <taxon>Bacillota</taxon>
        <taxon>Clostridia</taxon>
        <taxon>Eubacteriales</taxon>
        <taxon>Oscillospiraceae</taxon>
        <taxon>Pseudoflavonifractor</taxon>
    </lineage>
</organism>
<reference evidence="1 2" key="2">
    <citation type="submission" date="2007-06" db="EMBL/GenBank/DDBJ databases">
        <title>Draft genome sequence of Pseudoflavonifractor capillosus ATCC 29799.</title>
        <authorList>
            <person name="Sudarsanam P."/>
            <person name="Ley R."/>
            <person name="Guruge J."/>
            <person name="Turnbaugh P.J."/>
            <person name="Mahowald M."/>
            <person name="Liep D."/>
            <person name="Gordon J."/>
        </authorList>
    </citation>
    <scope>NUCLEOTIDE SEQUENCE [LARGE SCALE GENOMIC DNA]</scope>
    <source>
        <strain evidence="1 2">ATCC 29799</strain>
    </source>
</reference>
<reference evidence="1 2" key="1">
    <citation type="submission" date="2007-04" db="EMBL/GenBank/DDBJ databases">
        <authorList>
            <person name="Fulton L."/>
            <person name="Clifton S."/>
            <person name="Fulton B."/>
            <person name="Xu J."/>
            <person name="Minx P."/>
            <person name="Pepin K.H."/>
            <person name="Johnson M."/>
            <person name="Thiruvilangam P."/>
            <person name="Bhonagiri V."/>
            <person name="Nash W.E."/>
            <person name="Mardis E.R."/>
            <person name="Wilson R.K."/>
        </authorList>
    </citation>
    <scope>NUCLEOTIDE SEQUENCE [LARGE SCALE GENOMIC DNA]</scope>
    <source>
        <strain evidence="1 2">ATCC 29799</strain>
    </source>
</reference>
<protein>
    <submittedName>
        <fullName evidence="1">Uncharacterized protein</fullName>
    </submittedName>
</protein>
<sequence length="68" mass="6935">MKSNDKYFSVPASGSLPTRGAWIEIGGTYGGGGGGGGRSPHGERGLKFPYVLQLKQAACVAPHTGSVD</sequence>
<accession>A6NP88</accession>
<evidence type="ECO:0000313" key="2">
    <source>
        <dbReference type="Proteomes" id="UP000003639"/>
    </source>
</evidence>
<comment type="caution">
    <text evidence="1">The sequence shown here is derived from an EMBL/GenBank/DDBJ whole genome shotgun (WGS) entry which is preliminary data.</text>
</comment>
<proteinExistence type="predicted"/>
<keyword evidence="2" id="KW-1185">Reference proteome</keyword>
<name>A6NP88_9FIRM</name>
<dbReference type="Proteomes" id="UP000003639">
    <property type="component" value="Unassembled WGS sequence"/>
</dbReference>
<evidence type="ECO:0000313" key="1">
    <source>
        <dbReference type="EMBL" id="EDN01987.1"/>
    </source>
</evidence>
<gene>
    <name evidence="1" type="ORF">BACCAP_00020</name>
</gene>